<evidence type="ECO:0000256" key="2">
    <source>
        <dbReference type="ARBA" id="ARBA00022723"/>
    </source>
</evidence>
<feature type="compositionally biased region" description="Basic and acidic residues" evidence="11">
    <location>
        <begin position="336"/>
        <end position="348"/>
    </location>
</feature>
<dbReference type="GO" id="GO:0008270">
    <property type="term" value="F:zinc ion binding"/>
    <property type="evidence" value="ECO:0007669"/>
    <property type="project" value="UniProtKB-KW"/>
</dbReference>
<dbReference type="PANTHER" id="PTHR46367:SF1">
    <property type="entry name" value="ATAXIN-7-LIKE PROTEIN 3"/>
    <property type="match status" value="1"/>
</dbReference>
<keyword evidence="4" id="KW-0862">Zinc</keyword>
<keyword evidence="2" id="KW-0479">Metal-binding</keyword>
<keyword evidence="6" id="KW-0805">Transcription regulation</keyword>
<feature type="region of interest" description="Disordered" evidence="11">
    <location>
        <begin position="140"/>
        <end position="187"/>
    </location>
</feature>
<dbReference type="GO" id="GO:0006357">
    <property type="term" value="P:regulation of transcription by RNA polymerase II"/>
    <property type="evidence" value="ECO:0007669"/>
    <property type="project" value="TreeGrafter"/>
</dbReference>
<dbReference type="EMBL" id="NHYE01001283">
    <property type="protein sequence ID" value="PPQ97171.1"/>
    <property type="molecule type" value="Genomic_DNA"/>
</dbReference>
<keyword evidence="7 10" id="KW-0010">Activator</keyword>
<keyword evidence="9" id="KW-0539">Nucleus</keyword>
<evidence type="ECO:0000256" key="1">
    <source>
        <dbReference type="ARBA" id="ARBA00004123"/>
    </source>
</evidence>
<dbReference type="InParanoid" id="A0A409Y2J3"/>
<feature type="compositionally biased region" description="Polar residues" evidence="11">
    <location>
        <begin position="249"/>
        <end position="261"/>
    </location>
</feature>
<evidence type="ECO:0000313" key="13">
    <source>
        <dbReference type="Proteomes" id="UP000284706"/>
    </source>
</evidence>
<feature type="compositionally biased region" description="Low complexity" evidence="11">
    <location>
        <begin position="293"/>
        <end position="306"/>
    </location>
</feature>
<sequence length="359" mass="37792">MPKSEREETLAALTARIFSSMLDELIMDATLQSHQEVLRAKSVCPVCNTRCGSIHNTPVTNGSDGVAIGQRSDTPFSAGSNEANKVQMNGSNGTSTPTNLKGDPGPLLECVVCSRPMAANRYAPHLSSCMGFNNTRRVAARGNAKPSKPPSEEDQSPPPSDDGELSDDKAYINGKAKGKAKGKKTGDEADFSLKRKRVTAIHRIALQSCLLTGVQPGSPQGSPNKKAKKGSPISRVKADLDAVALLGNSHYSPSTNSQSKIPSKLRDSSVASFQDGSSSSSRESSPDAALAAPTPSSFSSQSPTRPIVTNKASRGRPPAMGTGPPKRPTPPNRPIHVPDYHIEIDHANETGSSTDTDGE</sequence>
<evidence type="ECO:0000256" key="6">
    <source>
        <dbReference type="ARBA" id="ARBA00023015"/>
    </source>
</evidence>
<gene>
    <name evidence="12" type="ORF">CVT26_000434</name>
</gene>
<evidence type="ECO:0000256" key="8">
    <source>
        <dbReference type="ARBA" id="ARBA00023163"/>
    </source>
</evidence>
<keyword evidence="3" id="KW-0863">Zinc-finger</keyword>
<feature type="region of interest" description="Disordered" evidence="11">
    <location>
        <begin position="248"/>
        <end position="359"/>
    </location>
</feature>
<keyword evidence="8" id="KW-0804">Transcription</keyword>
<keyword evidence="5" id="KW-0156">Chromatin regulator</keyword>
<accession>A0A409Y2J3</accession>
<dbReference type="GO" id="GO:0006325">
    <property type="term" value="P:chromatin organization"/>
    <property type="evidence" value="ECO:0007669"/>
    <property type="project" value="UniProtKB-KW"/>
</dbReference>
<dbReference type="PANTHER" id="PTHR46367">
    <property type="entry name" value="ATAXIN-7-LIKE PROTEIN 3"/>
    <property type="match status" value="1"/>
</dbReference>
<dbReference type="GO" id="GO:0003713">
    <property type="term" value="F:transcription coactivator activity"/>
    <property type="evidence" value="ECO:0007669"/>
    <property type="project" value="TreeGrafter"/>
</dbReference>
<comment type="subcellular location">
    <subcellularLocation>
        <location evidence="1 10">Nucleus</location>
    </subcellularLocation>
</comment>
<feature type="region of interest" description="Disordered" evidence="11">
    <location>
        <begin position="212"/>
        <end position="235"/>
    </location>
</feature>
<dbReference type="Pfam" id="PF08209">
    <property type="entry name" value="Sgf11"/>
    <property type="match status" value="1"/>
</dbReference>
<evidence type="ECO:0000256" key="9">
    <source>
        <dbReference type="ARBA" id="ARBA00023242"/>
    </source>
</evidence>
<evidence type="ECO:0000256" key="5">
    <source>
        <dbReference type="ARBA" id="ARBA00022853"/>
    </source>
</evidence>
<organism evidence="12 13">
    <name type="scientific">Gymnopilus dilepis</name>
    <dbReference type="NCBI Taxonomy" id="231916"/>
    <lineage>
        <taxon>Eukaryota</taxon>
        <taxon>Fungi</taxon>
        <taxon>Dikarya</taxon>
        <taxon>Basidiomycota</taxon>
        <taxon>Agaricomycotina</taxon>
        <taxon>Agaricomycetes</taxon>
        <taxon>Agaricomycetidae</taxon>
        <taxon>Agaricales</taxon>
        <taxon>Agaricineae</taxon>
        <taxon>Hymenogastraceae</taxon>
        <taxon>Gymnopilus</taxon>
    </lineage>
</organism>
<evidence type="ECO:0000256" key="3">
    <source>
        <dbReference type="ARBA" id="ARBA00022771"/>
    </source>
</evidence>
<dbReference type="GO" id="GO:0000124">
    <property type="term" value="C:SAGA complex"/>
    <property type="evidence" value="ECO:0007669"/>
    <property type="project" value="TreeGrafter"/>
</dbReference>
<feature type="compositionally biased region" description="Low complexity" evidence="11">
    <location>
        <begin position="268"/>
        <end position="283"/>
    </location>
</feature>
<dbReference type="AlphaFoldDB" id="A0A409Y2J3"/>
<evidence type="ECO:0000256" key="10">
    <source>
        <dbReference type="RuleBase" id="RU261113"/>
    </source>
</evidence>
<dbReference type="InterPro" id="IPR051078">
    <property type="entry name" value="SGF11"/>
</dbReference>
<feature type="compositionally biased region" description="Polar residues" evidence="11">
    <location>
        <begin position="349"/>
        <end position="359"/>
    </location>
</feature>
<reference evidence="12 13" key="1">
    <citation type="journal article" date="2018" name="Evol. Lett.">
        <title>Horizontal gene cluster transfer increased hallucinogenic mushroom diversity.</title>
        <authorList>
            <person name="Reynolds H.T."/>
            <person name="Vijayakumar V."/>
            <person name="Gluck-Thaler E."/>
            <person name="Korotkin H.B."/>
            <person name="Matheny P.B."/>
            <person name="Slot J.C."/>
        </authorList>
    </citation>
    <scope>NUCLEOTIDE SEQUENCE [LARGE SCALE GENOMIC DNA]</scope>
    <source>
        <strain evidence="12 13">SRW20</strain>
    </source>
</reference>
<evidence type="ECO:0000256" key="7">
    <source>
        <dbReference type="ARBA" id="ARBA00023159"/>
    </source>
</evidence>
<evidence type="ECO:0000256" key="11">
    <source>
        <dbReference type="SAM" id="MobiDB-lite"/>
    </source>
</evidence>
<evidence type="ECO:0000256" key="4">
    <source>
        <dbReference type="ARBA" id="ARBA00022833"/>
    </source>
</evidence>
<comment type="caution">
    <text evidence="12">The sequence shown here is derived from an EMBL/GenBank/DDBJ whole genome shotgun (WGS) entry which is preliminary data.</text>
</comment>
<dbReference type="Gene3D" id="3.30.160.60">
    <property type="entry name" value="Classic Zinc Finger"/>
    <property type="match status" value="1"/>
</dbReference>
<evidence type="ECO:0000313" key="12">
    <source>
        <dbReference type="EMBL" id="PPQ97171.1"/>
    </source>
</evidence>
<keyword evidence="13" id="KW-1185">Reference proteome</keyword>
<comment type="similarity">
    <text evidence="10">Belongs to the SGF11 family.</text>
</comment>
<name>A0A409Y2J3_9AGAR</name>
<dbReference type="STRING" id="231916.A0A409Y2J3"/>
<protein>
    <recommendedName>
        <fullName evidence="10">SAGA-associated factor 11</fullName>
    </recommendedName>
</protein>
<dbReference type="Proteomes" id="UP000284706">
    <property type="component" value="Unassembled WGS sequence"/>
</dbReference>
<dbReference type="OrthoDB" id="21557at2759"/>
<dbReference type="GO" id="GO:0071819">
    <property type="term" value="C:DUBm complex"/>
    <property type="evidence" value="ECO:0007669"/>
    <property type="project" value="TreeGrafter"/>
</dbReference>
<proteinExistence type="inferred from homology"/>
<dbReference type="InterPro" id="IPR013246">
    <property type="entry name" value="SAGA_su_Sgf11"/>
</dbReference>